<dbReference type="Gene3D" id="3.40.50.300">
    <property type="entry name" value="P-loop containing nucleotide triphosphate hydrolases"/>
    <property type="match status" value="1"/>
</dbReference>
<accession>A0A486TD62</accession>
<protein>
    <submittedName>
        <fullName evidence="1">Uncharacterized protein</fullName>
    </submittedName>
</protein>
<evidence type="ECO:0000313" key="1">
    <source>
        <dbReference type="EMBL" id="VGM24136.1"/>
    </source>
</evidence>
<dbReference type="InterPro" id="IPR027417">
    <property type="entry name" value="P-loop_NTPase"/>
</dbReference>
<reference evidence="1" key="1">
    <citation type="submission" date="2019-03" db="EMBL/GenBank/DDBJ databases">
        <authorList>
            <consortium name="Pathogen Informatics"/>
        </authorList>
    </citation>
    <scope>NUCLEOTIDE SEQUENCE</scope>
    <source>
        <strain evidence="1">5012STDY7626466</strain>
    </source>
</reference>
<organism evidence="1">
    <name type="scientific">Klebsiella pneumoniae</name>
    <dbReference type="NCBI Taxonomy" id="573"/>
    <lineage>
        <taxon>Bacteria</taxon>
        <taxon>Pseudomonadati</taxon>
        <taxon>Pseudomonadota</taxon>
        <taxon>Gammaproteobacteria</taxon>
        <taxon>Enterobacterales</taxon>
        <taxon>Enterobacteriaceae</taxon>
        <taxon>Klebsiella/Raoultella group</taxon>
        <taxon>Klebsiella</taxon>
        <taxon>Klebsiella pneumoniae complex</taxon>
    </lineage>
</organism>
<dbReference type="SUPFAM" id="SSF48452">
    <property type="entry name" value="TPR-like"/>
    <property type="match status" value="1"/>
</dbReference>
<dbReference type="SUPFAM" id="SSF52540">
    <property type="entry name" value="P-loop containing nucleoside triphosphate hydrolases"/>
    <property type="match status" value="1"/>
</dbReference>
<dbReference type="InterPro" id="IPR011990">
    <property type="entry name" value="TPR-like_helical_dom_sf"/>
</dbReference>
<name>A0A486TD62_KLEPN</name>
<sequence>MTTTPNYRTDAKRDATDSIRGYVYQIYQSIHAWLSLNENEQLYLECAEDFDVCVGQSVIGTQVKDLSGNLTLRSSDVVAAINNFWTLQENNPDHDVSLRFLTTAVAGHEKSSPLGEQVKGLEYWRLCEFNDENLERLRSFLITLPLDSKLKSFVQTASMADLRNRLIKKISWDLGSKNKDGLQQAIEAKLKLHGNKFRINTYNSCQALPHLLKKVADLLSTKGPKPLAYEDFLTEFDVATTECIPKNELEILRGSSSVLQQLINSTNIGEIERLLARAPTISTPLPIVDRALPRISLVTKLERQLSSSRVIFLHGSSGTGKTNLAVLLLDKVGGSWGWGSFRGRPVEQIREMLSRAVLEINQASIPQFLVLDDLDFNHIIHFEREFITLIFTIVQSKGMVIITGQKSPPLQLFPKLWISTECEQAIPYFDENEIGELAEIHGLYDHEKKSQWARAIYFSTLGHPQLVHARVRTLSDSGWSATIQDIAKPEDVERIRADARSRLIEEFPSDTARMLAYRLSIVSGAFRRNTVFAVAGSPPPVNLPGEVFDKLVGPWIEKEGTDLYRISPLLMGAADSVLSKDEIVSVHAKIAISILDEKELNQYGVANAFFHAFLAKEEAIMLNLAKQIIQEDEKNIVYLCDPLFWFVDVALEADQTIIGGNPSVELMLRILQYKLAVAASNEVKALKIIEVIEKIIDGFDSDMLGYLSTAMAFGTILNTLNIHIPSSIVIRQLSQLIDIYDKVDLQEALTSFAEKKYSIQSNDPIILLFSFQAVRLNGLNDLLDLITSIDSLESNKRSRLLGICDIDTNFSNLLINQACWKESKTNVFDSSNALNILRNIENKAREWNSKSLHKATLRAISLIYDEFVHSTDTALAVLDAADKEFENDTLLLNQRAKVLFHAKLYSESLNYFKRTLLLSELNDVDYVFSCRYAGIACAKLNDWQGSAAFFKMGSQVANKSKIQRNMSIGLMADAAISLWKSNKKKECLLLFADVLDLLLLIENDDNIRAHHLQATVRHCISWVHFDAIKYTDTNLVEPLSGMCSNQEPHEKIVDHRIIDISSSWNLLAATENYMNLGDDIQKRSHATTQGKLPLIMAGYDRTRALESLFKEKSFNDLIPTLIRLHEAIYYTEFAKKNNIDLFEVGEIPALPVSYWNDETPWRLNSQIIIAAYIKCFTEGSKLASLLKRWDTELQQIVTLPPAFKKLIGTLNGEKPEGNELYQRAASALIALKSNNIMPLQLWEISYWLLDLGRSISIFVSKDLEKLLIIRWTFAARYQKFAFLTPRISIAELEKACLEEKYSGIAKVASVLLITLPYLNINIPNEAKRMLEDIRDKKE</sequence>
<proteinExistence type="predicted"/>
<gene>
    <name evidence="1" type="ORF">SAMEA4873656_04120</name>
</gene>
<dbReference type="EMBL" id="CAAHCZ010000008">
    <property type="protein sequence ID" value="VGM24136.1"/>
    <property type="molecule type" value="Genomic_DNA"/>
</dbReference>